<accession>S8ELF3</accession>
<feature type="compositionally biased region" description="Basic and acidic residues" evidence="10">
    <location>
        <begin position="158"/>
        <end position="173"/>
    </location>
</feature>
<evidence type="ECO:0000256" key="9">
    <source>
        <dbReference type="RuleBase" id="RU367027"/>
    </source>
</evidence>
<evidence type="ECO:0000256" key="6">
    <source>
        <dbReference type="ARBA" id="ARBA00022840"/>
    </source>
</evidence>
<dbReference type="eggNOG" id="KOG0354">
    <property type="taxonomic scope" value="Eukaryota"/>
</dbReference>
<dbReference type="GO" id="GO:0036297">
    <property type="term" value="P:interstrand cross-link repair"/>
    <property type="evidence" value="ECO:0007669"/>
    <property type="project" value="TreeGrafter"/>
</dbReference>
<dbReference type="OrthoDB" id="164902at2759"/>
<keyword evidence="7" id="KW-0539">Nucleus</keyword>
<dbReference type="Gene3D" id="3.40.50.300">
    <property type="entry name" value="P-loop containing nucleotide triphosphate hydrolases"/>
    <property type="match status" value="2"/>
</dbReference>
<dbReference type="Pfam" id="PF00270">
    <property type="entry name" value="DEAD"/>
    <property type="match status" value="1"/>
</dbReference>
<dbReference type="InterPro" id="IPR027417">
    <property type="entry name" value="P-loop_NTPase"/>
</dbReference>
<dbReference type="FunFam" id="3.40.50.300:FF:000861">
    <property type="entry name" value="Fanconi anemia, complementation group M"/>
    <property type="match status" value="1"/>
</dbReference>
<evidence type="ECO:0000256" key="10">
    <source>
        <dbReference type="SAM" id="MobiDB-lite"/>
    </source>
</evidence>
<feature type="region of interest" description="Disordered" evidence="10">
    <location>
        <begin position="31"/>
        <end position="52"/>
    </location>
</feature>
<feature type="compositionally biased region" description="Polar residues" evidence="10">
    <location>
        <begin position="1070"/>
        <end position="1080"/>
    </location>
</feature>
<dbReference type="InterPro" id="IPR014001">
    <property type="entry name" value="Helicase_ATP-bd"/>
</dbReference>
<evidence type="ECO:0000256" key="7">
    <source>
        <dbReference type="ARBA" id="ARBA00023242"/>
    </source>
</evidence>
<dbReference type="InterPro" id="IPR039686">
    <property type="entry name" value="FANCM/Mph1-like_ID"/>
</dbReference>
<keyword evidence="3" id="KW-0547">Nucleotide-binding</keyword>
<dbReference type="HOGENOM" id="CLU_002513_5_0_1"/>
<dbReference type="PROSITE" id="PS51194">
    <property type="entry name" value="HELICASE_CTER"/>
    <property type="match status" value="1"/>
</dbReference>
<feature type="region of interest" description="Disordered" evidence="10">
    <location>
        <begin position="767"/>
        <end position="798"/>
    </location>
</feature>
<proteinExistence type="inferred from homology"/>
<dbReference type="CDD" id="cd12091">
    <property type="entry name" value="FANCM_ID"/>
    <property type="match status" value="1"/>
</dbReference>
<name>S8ELF3_FOMSC</name>
<evidence type="ECO:0000259" key="12">
    <source>
        <dbReference type="PROSITE" id="PS51194"/>
    </source>
</evidence>
<feature type="region of interest" description="Disordered" evidence="10">
    <location>
        <begin position="844"/>
        <end position="1091"/>
    </location>
</feature>
<dbReference type="EMBL" id="KE504127">
    <property type="protein sequence ID" value="EPT04144.1"/>
    <property type="molecule type" value="Genomic_DNA"/>
</dbReference>
<feature type="region of interest" description="Disordered" evidence="10">
    <location>
        <begin position="151"/>
        <end position="180"/>
    </location>
</feature>
<feature type="region of interest" description="Disordered" evidence="10">
    <location>
        <begin position="82"/>
        <end position="132"/>
    </location>
</feature>
<dbReference type="InterPro" id="IPR011545">
    <property type="entry name" value="DEAD/DEAH_box_helicase_dom"/>
</dbReference>
<dbReference type="EC" id="3.6.4.12" evidence="9"/>
<gene>
    <name evidence="13" type="ORF">FOMPIDRAFT_1027945</name>
</gene>
<dbReference type="GO" id="GO:0016887">
    <property type="term" value="F:ATP hydrolysis activity"/>
    <property type="evidence" value="ECO:0007669"/>
    <property type="project" value="RHEA"/>
</dbReference>
<dbReference type="Proteomes" id="UP000015241">
    <property type="component" value="Unassembled WGS sequence"/>
</dbReference>
<dbReference type="CDD" id="cd18801">
    <property type="entry name" value="SF2_C_FANCM_Hef"/>
    <property type="match status" value="1"/>
</dbReference>
<dbReference type="PROSITE" id="PS51192">
    <property type="entry name" value="HELICASE_ATP_BIND_1"/>
    <property type="match status" value="1"/>
</dbReference>
<feature type="domain" description="Helicase ATP-binding" evidence="11">
    <location>
        <begin position="224"/>
        <end position="392"/>
    </location>
</feature>
<evidence type="ECO:0000256" key="2">
    <source>
        <dbReference type="ARBA" id="ARBA00009889"/>
    </source>
</evidence>
<dbReference type="STRING" id="743788.S8ELF3"/>
<dbReference type="GO" id="GO:0000400">
    <property type="term" value="F:four-way junction DNA binding"/>
    <property type="evidence" value="ECO:0007669"/>
    <property type="project" value="TreeGrafter"/>
</dbReference>
<feature type="compositionally biased region" description="Basic residues" evidence="10">
    <location>
        <begin position="858"/>
        <end position="867"/>
    </location>
</feature>
<feature type="compositionally biased region" description="Basic and acidic residues" evidence="10">
    <location>
        <begin position="1219"/>
        <end position="1228"/>
    </location>
</feature>
<dbReference type="InterPro" id="IPR044749">
    <property type="entry name" value="FANCM_DEXDc"/>
</dbReference>
<dbReference type="PANTHER" id="PTHR14025:SF20">
    <property type="entry name" value="FANCONI ANEMIA GROUP M PROTEIN"/>
    <property type="match status" value="1"/>
</dbReference>
<evidence type="ECO:0000313" key="13">
    <source>
        <dbReference type="EMBL" id="EPT04144.1"/>
    </source>
</evidence>
<protein>
    <recommendedName>
        <fullName evidence="9">ATP-dependent DNA helicase</fullName>
        <ecNumber evidence="9">3.6.4.12</ecNumber>
    </recommendedName>
</protein>
<keyword evidence="6" id="KW-0067">ATP-binding</keyword>
<dbReference type="GO" id="GO:0005634">
    <property type="term" value="C:nucleus"/>
    <property type="evidence" value="ECO:0007669"/>
    <property type="project" value="UniProtKB-SubCell"/>
</dbReference>
<dbReference type="InParanoid" id="S8ELF3"/>
<dbReference type="GO" id="GO:0009378">
    <property type="term" value="F:four-way junction helicase activity"/>
    <property type="evidence" value="ECO:0007669"/>
    <property type="project" value="TreeGrafter"/>
</dbReference>
<feature type="domain" description="Helicase C-terminal" evidence="12">
    <location>
        <begin position="572"/>
        <end position="736"/>
    </location>
</feature>
<evidence type="ECO:0000256" key="5">
    <source>
        <dbReference type="ARBA" id="ARBA00022806"/>
    </source>
</evidence>
<dbReference type="GO" id="GO:0043138">
    <property type="term" value="F:3'-5' DNA helicase activity"/>
    <property type="evidence" value="ECO:0007669"/>
    <property type="project" value="InterPro"/>
</dbReference>
<keyword evidence="5" id="KW-0347">Helicase</keyword>
<evidence type="ECO:0000259" key="11">
    <source>
        <dbReference type="PROSITE" id="PS51192"/>
    </source>
</evidence>
<comment type="subcellular location">
    <subcellularLocation>
        <location evidence="1 9">Nucleus</location>
    </subcellularLocation>
</comment>
<comment type="function">
    <text evidence="9">ATP-dependent DNA helicase involved in DNA damage repair by homologous recombination and in genome maintenance. Capable of unwinding D-loops. Plays a role in limiting crossover recombinants during mitotic DNA double-strand break (DSB) repair. Component of a FANCM-MHF complex which promotes gene conversion at blocked replication forks, probably by reversal of the stalled fork.</text>
</comment>
<feature type="compositionally biased region" description="Low complexity" evidence="10">
    <location>
        <begin position="844"/>
        <end position="857"/>
    </location>
</feature>
<comment type="catalytic activity">
    <reaction evidence="8 9">
        <text>ATP + H2O = ADP + phosphate + H(+)</text>
        <dbReference type="Rhea" id="RHEA:13065"/>
        <dbReference type="ChEBI" id="CHEBI:15377"/>
        <dbReference type="ChEBI" id="CHEBI:15378"/>
        <dbReference type="ChEBI" id="CHEBI:30616"/>
        <dbReference type="ChEBI" id="CHEBI:43474"/>
        <dbReference type="ChEBI" id="CHEBI:456216"/>
        <dbReference type="EC" id="3.6.4.12"/>
    </reaction>
</comment>
<keyword evidence="4" id="KW-0378">Hydrolase</keyword>
<dbReference type="SMART" id="SM00490">
    <property type="entry name" value="HELICc"/>
    <property type="match status" value="1"/>
</dbReference>
<dbReference type="CDD" id="cd18033">
    <property type="entry name" value="DEXDc_FANCM"/>
    <property type="match status" value="1"/>
</dbReference>
<evidence type="ECO:0000256" key="3">
    <source>
        <dbReference type="ARBA" id="ARBA00022741"/>
    </source>
</evidence>
<evidence type="ECO:0000256" key="1">
    <source>
        <dbReference type="ARBA" id="ARBA00004123"/>
    </source>
</evidence>
<evidence type="ECO:0000256" key="8">
    <source>
        <dbReference type="ARBA" id="ARBA00047995"/>
    </source>
</evidence>
<evidence type="ECO:0000256" key="4">
    <source>
        <dbReference type="ARBA" id="ARBA00022801"/>
    </source>
</evidence>
<organism evidence="13 14">
    <name type="scientific">Fomitopsis schrenkii</name>
    <name type="common">Brown rot fungus</name>
    <dbReference type="NCBI Taxonomy" id="2126942"/>
    <lineage>
        <taxon>Eukaryota</taxon>
        <taxon>Fungi</taxon>
        <taxon>Dikarya</taxon>
        <taxon>Basidiomycota</taxon>
        <taxon>Agaricomycotina</taxon>
        <taxon>Agaricomycetes</taxon>
        <taxon>Polyporales</taxon>
        <taxon>Fomitopsis</taxon>
    </lineage>
</organism>
<reference evidence="13 14" key="1">
    <citation type="journal article" date="2012" name="Science">
        <title>The Paleozoic origin of enzymatic lignin decomposition reconstructed from 31 fungal genomes.</title>
        <authorList>
            <person name="Floudas D."/>
            <person name="Binder M."/>
            <person name="Riley R."/>
            <person name="Barry K."/>
            <person name="Blanchette R.A."/>
            <person name="Henrissat B."/>
            <person name="Martinez A.T."/>
            <person name="Otillar R."/>
            <person name="Spatafora J.W."/>
            <person name="Yadav J.S."/>
            <person name="Aerts A."/>
            <person name="Benoit I."/>
            <person name="Boyd A."/>
            <person name="Carlson A."/>
            <person name="Copeland A."/>
            <person name="Coutinho P.M."/>
            <person name="de Vries R.P."/>
            <person name="Ferreira P."/>
            <person name="Findley K."/>
            <person name="Foster B."/>
            <person name="Gaskell J."/>
            <person name="Glotzer D."/>
            <person name="Gorecki P."/>
            <person name="Heitman J."/>
            <person name="Hesse C."/>
            <person name="Hori C."/>
            <person name="Igarashi K."/>
            <person name="Jurgens J.A."/>
            <person name="Kallen N."/>
            <person name="Kersten P."/>
            <person name="Kohler A."/>
            <person name="Kuees U."/>
            <person name="Kumar T.K.A."/>
            <person name="Kuo A."/>
            <person name="LaButti K."/>
            <person name="Larrondo L.F."/>
            <person name="Lindquist E."/>
            <person name="Ling A."/>
            <person name="Lombard V."/>
            <person name="Lucas S."/>
            <person name="Lundell T."/>
            <person name="Martin R."/>
            <person name="McLaughlin D.J."/>
            <person name="Morgenstern I."/>
            <person name="Morin E."/>
            <person name="Murat C."/>
            <person name="Nagy L.G."/>
            <person name="Nolan M."/>
            <person name="Ohm R.A."/>
            <person name="Patyshakuliyeva A."/>
            <person name="Rokas A."/>
            <person name="Ruiz-Duenas F.J."/>
            <person name="Sabat G."/>
            <person name="Salamov A."/>
            <person name="Samejima M."/>
            <person name="Schmutz J."/>
            <person name="Slot J.C."/>
            <person name="St John F."/>
            <person name="Stenlid J."/>
            <person name="Sun H."/>
            <person name="Sun S."/>
            <person name="Syed K."/>
            <person name="Tsang A."/>
            <person name="Wiebenga A."/>
            <person name="Young D."/>
            <person name="Pisabarro A."/>
            <person name="Eastwood D.C."/>
            <person name="Martin F."/>
            <person name="Cullen D."/>
            <person name="Grigoriev I.V."/>
            <person name="Hibbett D.S."/>
        </authorList>
    </citation>
    <scope>NUCLEOTIDE SEQUENCE</scope>
    <source>
        <strain evidence="14">FP-58527</strain>
    </source>
</reference>
<feature type="region of interest" description="Disordered" evidence="10">
    <location>
        <begin position="1119"/>
        <end position="1313"/>
    </location>
</feature>
<feature type="compositionally biased region" description="Low complexity" evidence="10">
    <location>
        <begin position="1019"/>
        <end position="1048"/>
    </location>
</feature>
<comment type="subunit">
    <text evidence="9">Interacts with the MHF histone-fold complex to form the FANCM-MHF complex.</text>
</comment>
<dbReference type="SUPFAM" id="SSF52540">
    <property type="entry name" value="P-loop containing nucleoside triphosphate hydrolases"/>
    <property type="match status" value="1"/>
</dbReference>
<keyword evidence="14" id="KW-1185">Reference proteome</keyword>
<dbReference type="Pfam" id="PF00271">
    <property type="entry name" value="Helicase_C"/>
    <property type="match status" value="1"/>
</dbReference>
<dbReference type="PANTHER" id="PTHR14025">
    <property type="entry name" value="FANCONI ANEMIA GROUP M FANCM FAMILY MEMBER"/>
    <property type="match status" value="1"/>
</dbReference>
<dbReference type="GO" id="GO:0045003">
    <property type="term" value="P:double-strand break repair via synthesis-dependent strand annealing"/>
    <property type="evidence" value="ECO:0007669"/>
    <property type="project" value="TreeGrafter"/>
</dbReference>
<comment type="similarity">
    <text evidence="2 9">Belongs to the DEAD box helicase family. DEAH subfamily. FANCM sub-subfamily.</text>
</comment>
<dbReference type="InterPro" id="IPR001650">
    <property type="entry name" value="Helicase_C-like"/>
</dbReference>
<sequence length="1338" mass="147691">MSSDDGYFDDELDSAFLNEVDAIEAAHALPLRTTNGSATRAESLPRQPSPAHSVIEIEDSDPFDAFDFDVAVLQDIQEGRVQQPVAGPSKPAAHRTSSKNTIQTTLLGGVVQETSRSKPKSSTKSSFQRTNSVQTTLIEKKTKQWDRTAFAKSGWKQTAEEKARRNGKERASFDNEDEEEPVEFEQFPAPFVPTPPMKLKPDLLAARQWIYPLNNPKRDYQFNIAKHCLFENTLVALPTGLGKTFIAGVVMLNFFHWFPDGKVVFMAPTKPLVAQQIDASHRVCGIPGSHAAEVTGETSRVKRLHAYAEKRVFYMTPQTLLSDLISKTCDPTDVVLIVVDEAHKGTGDYAYAQVIRFMMAKNPHFRVLALTATPGSNPEAVQNIVNCLHISHIEIRNEESPDIRRYIHNKDVVTHIIPMTEDVAKLRMMLSKIMQPMMKMVQSNGALHGSPDPVMLHPFRCQAAMGELRARKAPGWTMAAASKLQVLARAMGYLLEASTNMCHDALNGVLSGVDSETGKKAASKASQNGLQKNPDFQALIREIEDQKNRGFVLHPKMEKLRTLLVQHFANHMLDQEEADNGDQGAGNPPESRVMVFVSFRDCVDEVVEMLNKESPLIRATRFVGQATDKQGRSGLAQRQQLEVIERFKSGEYNVLVSTSIGEEGLDIGEVDLIVCYDAQKTPIRMLQRAGRTGRKRAGVVHVLLAEGREEKNWDKAKEKYQDVQDYIVKANQLELYGDAERLLPDHVKPECVERVMEIEEYVREEKLPKRGSRADGTSPGKKRKRDDDPLRNVPAGTSSGFVSVKDLIVKGAKGRKKRKVDIDPEKYTGEDDEDDLEIEAGIFGARRAASTSAASRSGKTKKLRRVKTIASTEPAEKPKKKRKKIDSAPELSSSQIARLGVDDSDDAEIERGLASSSDEDLPLSRSRSHTSKPSSLPRASKKRVTSPLEPGEQSIIDLTTPRKRKSARMASPAISLASSPDRPLGQLGADVDHTQFNDPLFSGRSLVSSPDQPLKLKSRSTSGRARPAGRSASPPSLSSASSSRSSPGDPQENPSMAWLVDDDDEPDLQVRNSSPVQHYGTSPPLDDDPLDLFRDEIISPFAKSKTMSSSPVIFYDRTSSGQRGMMAPPALPTRKVTSQDSDMVPEPTFAVRGPIKQGKKRAVVDLSDSSPLVMPPLSQRRLHRQSESPPSSPAPRKPKKRKFKDLAEAQKANPWLDVEATHSGDERSVGSSDMENEDGYEPSFVRDVPETQASPSYDQSAIYRRSLMTQAPGGSRQGPVFSNRPAARGWSVLGGRSAPRVVPNSPRYEDEDDGYEFGSFIVQDDEDISFAAQSSSEP</sequence>
<dbReference type="GO" id="GO:0005524">
    <property type="term" value="F:ATP binding"/>
    <property type="evidence" value="ECO:0007669"/>
    <property type="project" value="UniProtKB-UniRule"/>
</dbReference>
<dbReference type="SMART" id="SM00487">
    <property type="entry name" value="DEXDc"/>
    <property type="match status" value="1"/>
</dbReference>
<evidence type="ECO:0000313" key="14">
    <source>
        <dbReference type="Proteomes" id="UP000015241"/>
    </source>
</evidence>